<feature type="repeat" description="PPR" evidence="2">
    <location>
        <begin position="2"/>
        <end position="36"/>
    </location>
</feature>
<comment type="caution">
    <text evidence="3">The sequence shown here is derived from an EMBL/GenBank/DDBJ whole genome shotgun (WGS) entry which is preliminary data.</text>
</comment>
<evidence type="ECO:0000256" key="1">
    <source>
        <dbReference type="ARBA" id="ARBA00022737"/>
    </source>
</evidence>
<dbReference type="GO" id="GO:0003723">
    <property type="term" value="F:RNA binding"/>
    <property type="evidence" value="ECO:0007669"/>
    <property type="project" value="InterPro"/>
</dbReference>
<dbReference type="FunFam" id="1.25.40.10:FF:000158">
    <property type="entry name" value="pentatricopeptide repeat-containing protein At2g33680"/>
    <property type="match status" value="1"/>
</dbReference>
<dbReference type="InterPro" id="IPR011990">
    <property type="entry name" value="TPR-like_helical_dom_sf"/>
</dbReference>
<evidence type="ECO:0000313" key="4">
    <source>
        <dbReference type="Proteomes" id="UP000824469"/>
    </source>
</evidence>
<dbReference type="EMBL" id="JAHRHJ020003813">
    <property type="protein sequence ID" value="KAH9289528.1"/>
    <property type="molecule type" value="Genomic_DNA"/>
</dbReference>
<dbReference type="Proteomes" id="UP000824469">
    <property type="component" value="Unassembled WGS sequence"/>
</dbReference>
<dbReference type="OMA" id="MYAIDSE"/>
<dbReference type="GO" id="GO:0048731">
    <property type="term" value="P:system development"/>
    <property type="evidence" value="ECO:0007669"/>
    <property type="project" value="UniProtKB-ARBA"/>
</dbReference>
<proteinExistence type="predicted"/>
<dbReference type="AlphaFoldDB" id="A0AA38BYE8"/>
<evidence type="ECO:0000313" key="3">
    <source>
        <dbReference type="EMBL" id="KAH9289528.1"/>
    </source>
</evidence>
<organism evidence="3 4">
    <name type="scientific">Taxus chinensis</name>
    <name type="common">Chinese yew</name>
    <name type="synonym">Taxus wallichiana var. chinensis</name>
    <dbReference type="NCBI Taxonomy" id="29808"/>
    <lineage>
        <taxon>Eukaryota</taxon>
        <taxon>Viridiplantae</taxon>
        <taxon>Streptophyta</taxon>
        <taxon>Embryophyta</taxon>
        <taxon>Tracheophyta</taxon>
        <taxon>Spermatophyta</taxon>
        <taxon>Pinopsida</taxon>
        <taxon>Pinidae</taxon>
        <taxon>Conifers II</taxon>
        <taxon>Cupressales</taxon>
        <taxon>Taxaceae</taxon>
        <taxon>Taxus</taxon>
    </lineage>
</organism>
<keyword evidence="1" id="KW-0677">Repeat</keyword>
<name>A0AA38BYE8_TAXCH</name>
<reference evidence="3 4" key="1">
    <citation type="journal article" date="2021" name="Nat. Plants">
        <title>The Taxus genome provides insights into paclitaxel biosynthesis.</title>
        <authorList>
            <person name="Xiong X."/>
            <person name="Gou J."/>
            <person name="Liao Q."/>
            <person name="Li Y."/>
            <person name="Zhou Q."/>
            <person name="Bi G."/>
            <person name="Li C."/>
            <person name="Du R."/>
            <person name="Wang X."/>
            <person name="Sun T."/>
            <person name="Guo L."/>
            <person name="Liang H."/>
            <person name="Lu P."/>
            <person name="Wu Y."/>
            <person name="Zhang Z."/>
            <person name="Ro D.K."/>
            <person name="Shang Y."/>
            <person name="Huang S."/>
            <person name="Yan J."/>
        </authorList>
    </citation>
    <scope>NUCLEOTIDE SEQUENCE [LARGE SCALE GENOMIC DNA]</scope>
    <source>
        <strain evidence="3">Ta-2019</strain>
    </source>
</reference>
<feature type="non-terminal residue" evidence="3">
    <location>
        <position position="1"/>
    </location>
</feature>
<keyword evidence="4" id="KW-1185">Reference proteome</keyword>
<dbReference type="NCBIfam" id="TIGR00756">
    <property type="entry name" value="PPR"/>
    <property type="match status" value="2"/>
</dbReference>
<dbReference type="PANTHER" id="PTHR47926">
    <property type="entry name" value="PENTATRICOPEPTIDE REPEAT-CONTAINING PROTEIN"/>
    <property type="match status" value="1"/>
</dbReference>
<gene>
    <name evidence="3" type="ORF">KI387_033645</name>
</gene>
<dbReference type="PROSITE" id="PS51375">
    <property type="entry name" value="PPR"/>
    <property type="match status" value="1"/>
</dbReference>
<sequence>KNVVTWNTIIARYAQHGHGIEALHLFEEMQTLDIKPDKNTYVGILSACSHGGLLHEGRWYLNAMKHDHGIQPTIEHYACMVDQLGRAGCLEEAEGFIHKMPFPPRALMWRTLLGACRIHGNLELGKRAA</sequence>
<dbReference type="Pfam" id="PF13041">
    <property type="entry name" value="PPR_2"/>
    <property type="match status" value="1"/>
</dbReference>
<dbReference type="Pfam" id="PF01535">
    <property type="entry name" value="PPR"/>
    <property type="match status" value="1"/>
</dbReference>
<dbReference type="InterPro" id="IPR046960">
    <property type="entry name" value="PPR_At4g14850-like_plant"/>
</dbReference>
<dbReference type="InterPro" id="IPR002885">
    <property type="entry name" value="PPR_rpt"/>
</dbReference>
<evidence type="ECO:0000256" key="2">
    <source>
        <dbReference type="PROSITE-ProRule" id="PRU00708"/>
    </source>
</evidence>
<accession>A0AA38BYE8</accession>
<evidence type="ECO:0008006" key="5">
    <source>
        <dbReference type="Google" id="ProtNLM"/>
    </source>
</evidence>
<dbReference type="GO" id="GO:0009451">
    <property type="term" value="P:RNA modification"/>
    <property type="evidence" value="ECO:0007669"/>
    <property type="project" value="InterPro"/>
</dbReference>
<dbReference type="Gene3D" id="1.25.40.10">
    <property type="entry name" value="Tetratricopeptide repeat domain"/>
    <property type="match status" value="1"/>
</dbReference>
<protein>
    <recommendedName>
        <fullName evidence="5">Pentatricopeptide repeat-containing protein</fullName>
    </recommendedName>
</protein>